<sequence length="108" mass="11317">MLQGRTLVGSDGVELLACVRGLAFSLGEGSIARLLALDAIGFSCQALLLCCSGGGIGRGGWRRGPNHRGVKKKHCYNVTISISVWANHGDAISTQYSGTPALKGDFVR</sequence>
<protein>
    <submittedName>
        <fullName evidence="1">Uncharacterized protein</fullName>
    </submittedName>
</protein>
<comment type="caution">
    <text evidence="1">The sequence shown here is derived from an EMBL/GenBank/DDBJ whole genome shotgun (WGS) entry which is preliminary data.</text>
</comment>
<gene>
    <name evidence="1" type="primary">gb16088</name>
    <name evidence="1" type="ORF">PR202_gb16088</name>
</gene>
<evidence type="ECO:0000313" key="1">
    <source>
        <dbReference type="EMBL" id="GJN28009.1"/>
    </source>
</evidence>
<reference evidence="1" key="1">
    <citation type="journal article" date="2018" name="DNA Res.">
        <title>Multiple hybrid de novo genome assembly of finger millet, an orphan allotetraploid crop.</title>
        <authorList>
            <person name="Hatakeyama M."/>
            <person name="Aluri S."/>
            <person name="Balachadran M.T."/>
            <person name="Sivarajan S.R."/>
            <person name="Patrignani A."/>
            <person name="Gruter S."/>
            <person name="Poveda L."/>
            <person name="Shimizu-Inatsugi R."/>
            <person name="Baeten J."/>
            <person name="Francoijs K.J."/>
            <person name="Nataraja K.N."/>
            <person name="Reddy Y.A.N."/>
            <person name="Phadnis S."/>
            <person name="Ravikumar R.L."/>
            <person name="Schlapbach R."/>
            <person name="Sreeman S.M."/>
            <person name="Shimizu K.K."/>
        </authorList>
    </citation>
    <scope>NUCLEOTIDE SEQUENCE</scope>
</reference>
<name>A0AAV5EZK9_ELECO</name>
<evidence type="ECO:0000313" key="2">
    <source>
        <dbReference type="Proteomes" id="UP001054889"/>
    </source>
</evidence>
<proteinExistence type="predicted"/>
<keyword evidence="2" id="KW-1185">Reference proteome</keyword>
<reference evidence="1" key="2">
    <citation type="submission" date="2021-12" db="EMBL/GenBank/DDBJ databases">
        <title>Resequencing data analysis of finger millet.</title>
        <authorList>
            <person name="Hatakeyama M."/>
            <person name="Aluri S."/>
            <person name="Balachadran M.T."/>
            <person name="Sivarajan S.R."/>
            <person name="Poveda L."/>
            <person name="Shimizu-Inatsugi R."/>
            <person name="Schlapbach R."/>
            <person name="Sreeman S.M."/>
            <person name="Shimizu K.K."/>
        </authorList>
    </citation>
    <scope>NUCLEOTIDE SEQUENCE</scope>
</reference>
<dbReference type="EMBL" id="BQKI01000080">
    <property type="protein sequence ID" value="GJN28009.1"/>
    <property type="molecule type" value="Genomic_DNA"/>
</dbReference>
<dbReference type="Proteomes" id="UP001054889">
    <property type="component" value="Unassembled WGS sequence"/>
</dbReference>
<organism evidence="1 2">
    <name type="scientific">Eleusine coracana subsp. coracana</name>
    <dbReference type="NCBI Taxonomy" id="191504"/>
    <lineage>
        <taxon>Eukaryota</taxon>
        <taxon>Viridiplantae</taxon>
        <taxon>Streptophyta</taxon>
        <taxon>Embryophyta</taxon>
        <taxon>Tracheophyta</taxon>
        <taxon>Spermatophyta</taxon>
        <taxon>Magnoliopsida</taxon>
        <taxon>Liliopsida</taxon>
        <taxon>Poales</taxon>
        <taxon>Poaceae</taxon>
        <taxon>PACMAD clade</taxon>
        <taxon>Chloridoideae</taxon>
        <taxon>Cynodonteae</taxon>
        <taxon>Eleusininae</taxon>
        <taxon>Eleusine</taxon>
    </lineage>
</organism>
<dbReference type="AlphaFoldDB" id="A0AAV5EZK9"/>
<accession>A0AAV5EZK9</accession>